<dbReference type="EMBL" id="MU151134">
    <property type="protein sequence ID" value="KAF9449330.1"/>
    <property type="molecule type" value="Genomic_DNA"/>
</dbReference>
<keyword evidence="4 7" id="KW-0697">Rotamase</keyword>
<feature type="compositionally biased region" description="Polar residues" evidence="8">
    <location>
        <begin position="18"/>
        <end position="27"/>
    </location>
</feature>
<dbReference type="PROSITE" id="PS50059">
    <property type="entry name" value="FKBP_PPIASE"/>
    <property type="match status" value="1"/>
</dbReference>
<dbReference type="Gene3D" id="3.10.50.40">
    <property type="match status" value="1"/>
</dbReference>
<reference evidence="10" key="1">
    <citation type="submission" date="2020-11" db="EMBL/GenBank/DDBJ databases">
        <authorList>
            <consortium name="DOE Joint Genome Institute"/>
            <person name="Ahrendt S."/>
            <person name="Riley R."/>
            <person name="Andreopoulos W."/>
            <person name="Labutti K."/>
            <person name="Pangilinan J."/>
            <person name="Ruiz-Duenas F.J."/>
            <person name="Barrasa J.M."/>
            <person name="Sanchez-Garcia M."/>
            <person name="Camarero S."/>
            <person name="Miyauchi S."/>
            <person name="Serrano A."/>
            <person name="Linde D."/>
            <person name="Babiker R."/>
            <person name="Drula E."/>
            <person name="Ayuso-Fernandez I."/>
            <person name="Pacheco R."/>
            <person name="Padilla G."/>
            <person name="Ferreira P."/>
            <person name="Barriuso J."/>
            <person name="Kellner H."/>
            <person name="Castanera R."/>
            <person name="Alfaro M."/>
            <person name="Ramirez L."/>
            <person name="Pisabarro A.G."/>
            <person name="Kuo A."/>
            <person name="Tritt A."/>
            <person name="Lipzen A."/>
            <person name="He G."/>
            <person name="Yan M."/>
            <person name="Ng V."/>
            <person name="Cullen D."/>
            <person name="Martin F."/>
            <person name="Rosso M.-N."/>
            <person name="Henrissat B."/>
            <person name="Hibbett D."/>
            <person name="Martinez A.T."/>
            <person name="Grigoriev I.V."/>
        </authorList>
    </citation>
    <scope>NUCLEOTIDE SEQUENCE</scope>
    <source>
        <strain evidence="10">MF-IS2</strain>
    </source>
</reference>
<evidence type="ECO:0000256" key="7">
    <source>
        <dbReference type="PROSITE-ProRule" id="PRU00277"/>
    </source>
</evidence>
<comment type="similarity">
    <text evidence="6">Belongs to the FKBP-type PPIase family. FKBP1 subfamily.</text>
</comment>
<evidence type="ECO:0000256" key="1">
    <source>
        <dbReference type="ARBA" id="ARBA00000971"/>
    </source>
</evidence>
<evidence type="ECO:0000256" key="8">
    <source>
        <dbReference type="SAM" id="MobiDB-lite"/>
    </source>
</evidence>
<comment type="caution">
    <text evidence="10">The sequence shown here is derived from an EMBL/GenBank/DDBJ whole genome shotgun (WGS) entry which is preliminary data.</text>
</comment>
<dbReference type="FunFam" id="3.10.50.40:FF:000025">
    <property type="entry name" value="Peptidylprolyl isomerase"/>
    <property type="match status" value="1"/>
</dbReference>
<evidence type="ECO:0000313" key="11">
    <source>
        <dbReference type="Proteomes" id="UP000807342"/>
    </source>
</evidence>
<comment type="function">
    <text evidence="2">PPIases accelerate the folding of proteins. It catalyzes the cis-trans isomerization of proline imidic peptide bonds in oligopeptides.</text>
</comment>
<evidence type="ECO:0000256" key="6">
    <source>
        <dbReference type="ARBA" id="ARBA00038106"/>
    </source>
</evidence>
<evidence type="ECO:0000256" key="5">
    <source>
        <dbReference type="ARBA" id="ARBA00023235"/>
    </source>
</evidence>
<dbReference type="InterPro" id="IPR046357">
    <property type="entry name" value="PPIase_dom_sf"/>
</dbReference>
<dbReference type="InterPro" id="IPR050689">
    <property type="entry name" value="FKBP-type_PPIase"/>
</dbReference>
<dbReference type="Pfam" id="PF00254">
    <property type="entry name" value="FKBP_C"/>
    <property type="match status" value="1"/>
</dbReference>
<keyword evidence="11" id="KW-1185">Reference proteome</keyword>
<evidence type="ECO:0000256" key="2">
    <source>
        <dbReference type="ARBA" id="ARBA00002388"/>
    </source>
</evidence>
<accession>A0A9P5XGW5</accession>
<dbReference type="GO" id="GO:0003755">
    <property type="term" value="F:peptidyl-prolyl cis-trans isomerase activity"/>
    <property type="evidence" value="ECO:0007669"/>
    <property type="project" value="UniProtKB-KW"/>
</dbReference>
<feature type="domain" description="PPIase FKBP-type" evidence="9">
    <location>
        <begin position="40"/>
        <end position="128"/>
    </location>
</feature>
<feature type="region of interest" description="Disordered" evidence="8">
    <location>
        <begin position="1"/>
        <end position="41"/>
    </location>
</feature>
<organism evidence="10 11">
    <name type="scientific">Macrolepiota fuliginosa MF-IS2</name>
    <dbReference type="NCBI Taxonomy" id="1400762"/>
    <lineage>
        <taxon>Eukaryota</taxon>
        <taxon>Fungi</taxon>
        <taxon>Dikarya</taxon>
        <taxon>Basidiomycota</taxon>
        <taxon>Agaricomycotina</taxon>
        <taxon>Agaricomycetes</taxon>
        <taxon>Agaricomycetidae</taxon>
        <taxon>Agaricales</taxon>
        <taxon>Agaricineae</taxon>
        <taxon>Agaricaceae</taxon>
        <taxon>Macrolepiota</taxon>
    </lineage>
</organism>
<evidence type="ECO:0000259" key="9">
    <source>
        <dbReference type="PROSITE" id="PS50059"/>
    </source>
</evidence>
<evidence type="ECO:0000256" key="3">
    <source>
        <dbReference type="ARBA" id="ARBA00013194"/>
    </source>
</evidence>
<dbReference type="Proteomes" id="UP000807342">
    <property type="component" value="Unassembled WGS sequence"/>
</dbReference>
<dbReference type="AlphaFoldDB" id="A0A9P5XGW5"/>
<name>A0A9P5XGW5_9AGAR</name>
<proteinExistence type="inferred from homology"/>
<feature type="compositionally biased region" description="Basic and acidic residues" evidence="8">
    <location>
        <begin position="30"/>
        <end position="41"/>
    </location>
</feature>
<dbReference type="EC" id="5.2.1.8" evidence="3 7"/>
<gene>
    <name evidence="10" type="ORF">P691DRAFT_728143</name>
</gene>
<dbReference type="PANTHER" id="PTHR10516:SF443">
    <property type="entry name" value="FK506-BINDING PROTEIN 59-RELATED"/>
    <property type="match status" value="1"/>
</dbReference>
<evidence type="ECO:0000313" key="10">
    <source>
        <dbReference type="EMBL" id="KAF9449330.1"/>
    </source>
</evidence>
<dbReference type="SUPFAM" id="SSF54534">
    <property type="entry name" value="FKBP-like"/>
    <property type="match status" value="1"/>
</dbReference>
<keyword evidence="5 7" id="KW-0413">Isomerase</keyword>
<comment type="catalytic activity">
    <reaction evidence="1 7">
        <text>[protein]-peptidylproline (omega=180) = [protein]-peptidylproline (omega=0)</text>
        <dbReference type="Rhea" id="RHEA:16237"/>
        <dbReference type="Rhea" id="RHEA-COMP:10747"/>
        <dbReference type="Rhea" id="RHEA-COMP:10748"/>
        <dbReference type="ChEBI" id="CHEBI:83833"/>
        <dbReference type="ChEBI" id="CHEBI:83834"/>
        <dbReference type="EC" id="5.2.1.8"/>
    </reaction>
</comment>
<evidence type="ECO:0000256" key="4">
    <source>
        <dbReference type="ARBA" id="ARBA00023110"/>
    </source>
</evidence>
<dbReference type="InterPro" id="IPR001179">
    <property type="entry name" value="PPIase_FKBP_dom"/>
</dbReference>
<dbReference type="OrthoDB" id="1902587at2759"/>
<protein>
    <recommendedName>
        <fullName evidence="3 7">peptidylprolyl isomerase</fullName>
        <ecNumber evidence="3 7">5.2.1.8</ecNumber>
    </recommendedName>
</protein>
<dbReference type="PANTHER" id="PTHR10516">
    <property type="entry name" value="PEPTIDYL-PROLYL CIS-TRANS ISOMERASE"/>
    <property type="match status" value="1"/>
</dbReference>
<sequence length="141" mass="15985">MASPDAQHNEHNGHVQLPSHTGVQRTTLRVGDKETRPTKGDRVVIHYIGRDERGKEFDNTYKRNMPFETEIGTGKVIRGWDEGIIRMTVGEKALLTISPELAYGSEGYPPMIYPNSTLTFEIELIEIKRKETTTQASSTRR</sequence>